<dbReference type="GO" id="GO:0046872">
    <property type="term" value="F:metal ion binding"/>
    <property type="evidence" value="ECO:0007669"/>
    <property type="project" value="UniProtKB-KW"/>
</dbReference>
<proteinExistence type="predicted"/>
<feature type="transmembrane region" description="Helical" evidence="12">
    <location>
        <begin position="98"/>
        <end position="118"/>
    </location>
</feature>
<name>A0A382VXB8_9ZZZZ</name>
<keyword evidence="10" id="KW-1015">Disulfide bond</keyword>
<evidence type="ECO:0000256" key="12">
    <source>
        <dbReference type="SAM" id="Phobius"/>
    </source>
</evidence>
<dbReference type="InterPro" id="IPR050450">
    <property type="entry name" value="COX15/CtaA_HemeA_synthase"/>
</dbReference>
<dbReference type="PANTHER" id="PTHR35457:SF1">
    <property type="entry name" value="HEME A SYNTHASE"/>
    <property type="match status" value="1"/>
</dbReference>
<evidence type="ECO:0000256" key="7">
    <source>
        <dbReference type="ARBA" id="ARBA00023004"/>
    </source>
</evidence>
<feature type="transmembrane region" description="Helical" evidence="12">
    <location>
        <begin position="66"/>
        <end position="86"/>
    </location>
</feature>
<dbReference type="GO" id="GO:0016491">
    <property type="term" value="F:oxidoreductase activity"/>
    <property type="evidence" value="ECO:0007669"/>
    <property type="project" value="UniProtKB-KW"/>
</dbReference>
<keyword evidence="4" id="KW-0479">Metal-binding</keyword>
<evidence type="ECO:0000313" key="13">
    <source>
        <dbReference type="EMBL" id="SVD51114.1"/>
    </source>
</evidence>
<feature type="transmembrane region" description="Helical" evidence="12">
    <location>
        <begin position="163"/>
        <end position="181"/>
    </location>
</feature>
<keyword evidence="5 12" id="KW-1133">Transmembrane helix</keyword>
<dbReference type="InterPro" id="IPR003780">
    <property type="entry name" value="COX15/CtaA_fam"/>
</dbReference>
<accession>A0A382VXB8</accession>
<protein>
    <recommendedName>
        <fullName evidence="14">Cytochrome oxidase assembly protein</fullName>
    </recommendedName>
</protein>
<feature type="transmembrane region" description="Helical" evidence="12">
    <location>
        <begin position="124"/>
        <end position="143"/>
    </location>
</feature>
<keyword evidence="6" id="KW-0560">Oxidoreductase</keyword>
<comment type="subcellular location">
    <subcellularLocation>
        <location evidence="1">Membrane</location>
        <topology evidence="1">Multi-pass membrane protein</topology>
    </subcellularLocation>
</comment>
<keyword evidence="3 12" id="KW-0812">Transmembrane</keyword>
<evidence type="ECO:0000256" key="5">
    <source>
        <dbReference type="ARBA" id="ARBA00022989"/>
    </source>
</evidence>
<evidence type="ECO:0000256" key="3">
    <source>
        <dbReference type="ARBA" id="ARBA00022692"/>
    </source>
</evidence>
<feature type="non-terminal residue" evidence="13">
    <location>
        <position position="249"/>
    </location>
</feature>
<evidence type="ECO:0000256" key="8">
    <source>
        <dbReference type="ARBA" id="ARBA00023133"/>
    </source>
</evidence>
<keyword evidence="8" id="KW-0350">Heme biosynthesis</keyword>
<keyword evidence="2" id="KW-1003">Cell membrane</keyword>
<gene>
    <name evidence="13" type="ORF">METZ01_LOCUS403968</name>
</gene>
<keyword evidence="9 12" id="KW-0472">Membrane</keyword>
<keyword evidence="7" id="KW-0408">Iron</keyword>
<dbReference type="AlphaFoldDB" id="A0A382VXB8"/>
<organism evidence="13">
    <name type="scientific">marine metagenome</name>
    <dbReference type="NCBI Taxonomy" id="408172"/>
    <lineage>
        <taxon>unclassified sequences</taxon>
        <taxon>metagenomes</taxon>
        <taxon>ecological metagenomes</taxon>
    </lineage>
</organism>
<sequence length="249" mass="27654">MYTKTLNIALLLAVVVVVLGAYTRLSDAGLGCPDWPGCYGKLIVPDVASIEFERPLEAAKAWKEMIHRYTASILGLLIVAIFFFAAFRKTPRYQSIKLPAFLVLLVGFQGALGMWTVTELVHPGIVSMHLMGGFTTTVLLLWLLLNQGVPNRINQHILKRHKLILVATIILLLVQIFLGGWTSTNYAALSCGQYFPTCLGELWPDNMDFKNAFFWGPLGIDYEFGVLESQTRSAIQMLHRIGALVVTLA</sequence>
<dbReference type="EMBL" id="UINC01155328">
    <property type="protein sequence ID" value="SVD51114.1"/>
    <property type="molecule type" value="Genomic_DNA"/>
</dbReference>
<dbReference type="PANTHER" id="PTHR35457">
    <property type="entry name" value="HEME A SYNTHASE"/>
    <property type="match status" value="1"/>
</dbReference>
<dbReference type="GO" id="GO:0016020">
    <property type="term" value="C:membrane"/>
    <property type="evidence" value="ECO:0007669"/>
    <property type="project" value="UniProtKB-SubCell"/>
</dbReference>
<evidence type="ECO:0008006" key="14">
    <source>
        <dbReference type="Google" id="ProtNLM"/>
    </source>
</evidence>
<evidence type="ECO:0000256" key="10">
    <source>
        <dbReference type="ARBA" id="ARBA00023157"/>
    </source>
</evidence>
<dbReference type="GO" id="GO:0006784">
    <property type="term" value="P:heme A biosynthetic process"/>
    <property type="evidence" value="ECO:0007669"/>
    <property type="project" value="InterPro"/>
</dbReference>
<evidence type="ECO:0000256" key="1">
    <source>
        <dbReference type="ARBA" id="ARBA00004141"/>
    </source>
</evidence>
<evidence type="ECO:0000256" key="6">
    <source>
        <dbReference type="ARBA" id="ARBA00023002"/>
    </source>
</evidence>
<evidence type="ECO:0000256" key="2">
    <source>
        <dbReference type="ARBA" id="ARBA00022475"/>
    </source>
</evidence>
<evidence type="ECO:0000256" key="4">
    <source>
        <dbReference type="ARBA" id="ARBA00022723"/>
    </source>
</evidence>
<comment type="pathway">
    <text evidence="11">Porphyrin-containing compound metabolism.</text>
</comment>
<dbReference type="Pfam" id="PF02628">
    <property type="entry name" value="COX15-CtaA"/>
    <property type="match status" value="1"/>
</dbReference>
<reference evidence="13" key="1">
    <citation type="submission" date="2018-05" db="EMBL/GenBank/DDBJ databases">
        <authorList>
            <person name="Lanie J.A."/>
            <person name="Ng W.-L."/>
            <person name="Kazmierczak K.M."/>
            <person name="Andrzejewski T.M."/>
            <person name="Davidsen T.M."/>
            <person name="Wayne K.J."/>
            <person name="Tettelin H."/>
            <person name="Glass J.I."/>
            <person name="Rusch D."/>
            <person name="Podicherti R."/>
            <person name="Tsui H.-C.T."/>
            <person name="Winkler M.E."/>
        </authorList>
    </citation>
    <scope>NUCLEOTIDE SEQUENCE</scope>
</reference>
<evidence type="ECO:0000256" key="9">
    <source>
        <dbReference type="ARBA" id="ARBA00023136"/>
    </source>
</evidence>
<evidence type="ECO:0000256" key="11">
    <source>
        <dbReference type="ARBA" id="ARBA00023444"/>
    </source>
</evidence>